<proteinExistence type="predicted"/>
<gene>
    <name evidence="1" type="ORF">AVEN_227466_1</name>
</gene>
<protein>
    <submittedName>
        <fullName evidence="1">Uncharacterized protein</fullName>
    </submittedName>
</protein>
<organism evidence="1 2">
    <name type="scientific">Araneus ventricosus</name>
    <name type="common">Orbweaver spider</name>
    <name type="synonym">Epeira ventricosa</name>
    <dbReference type="NCBI Taxonomy" id="182803"/>
    <lineage>
        <taxon>Eukaryota</taxon>
        <taxon>Metazoa</taxon>
        <taxon>Ecdysozoa</taxon>
        <taxon>Arthropoda</taxon>
        <taxon>Chelicerata</taxon>
        <taxon>Arachnida</taxon>
        <taxon>Araneae</taxon>
        <taxon>Araneomorphae</taxon>
        <taxon>Entelegynae</taxon>
        <taxon>Araneoidea</taxon>
        <taxon>Araneidae</taxon>
        <taxon>Araneus</taxon>
    </lineage>
</organism>
<keyword evidence="2" id="KW-1185">Reference proteome</keyword>
<evidence type="ECO:0000313" key="1">
    <source>
        <dbReference type="EMBL" id="GBL98942.1"/>
    </source>
</evidence>
<dbReference type="Proteomes" id="UP000499080">
    <property type="component" value="Unassembled WGS sequence"/>
</dbReference>
<comment type="caution">
    <text evidence="1">The sequence shown here is derived from an EMBL/GenBank/DDBJ whole genome shotgun (WGS) entry which is preliminary data.</text>
</comment>
<reference evidence="1 2" key="1">
    <citation type="journal article" date="2019" name="Sci. Rep.">
        <title>Orb-weaving spider Araneus ventricosus genome elucidates the spidroin gene catalogue.</title>
        <authorList>
            <person name="Kono N."/>
            <person name="Nakamura H."/>
            <person name="Ohtoshi R."/>
            <person name="Moran D.A.P."/>
            <person name="Shinohara A."/>
            <person name="Yoshida Y."/>
            <person name="Fujiwara M."/>
            <person name="Mori M."/>
            <person name="Tomita M."/>
            <person name="Arakawa K."/>
        </authorList>
    </citation>
    <scope>NUCLEOTIDE SEQUENCE [LARGE SCALE GENOMIC DNA]</scope>
</reference>
<evidence type="ECO:0000313" key="2">
    <source>
        <dbReference type="Proteomes" id="UP000499080"/>
    </source>
</evidence>
<dbReference type="AlphaFoldDB" id="A0A4Y2C3F8"/>
<name>A0A4Y2C3F8_ARAVE</name>
<accession>A0A4Y2C3F8</accession>
<dbReference type="EMBL" id="BGPR01000144">
    <property type="protein sequence ID" value="GBL98942.1"/>
    <property type="molecule type" value="Genomic_DNA"/>
</dbReference>
<sequence length="98" mass="11106">MRMVSKSETRLLHTSRRTFGHYVCLMCKSLIHGGSSVESGFEARTPQSEAETLPLGYLGCTQMMRMVSKSETTLLITSRRTLITYGFYVHQDVLVRSL</sequence>